<protein>
    <submittedName>
        <fullName evidence="1">Uncharacterized protein</fullName>
    </submittedName>
</protein>
<sequence length="107" mass="12065">MCVRLIDVGIALPRMVVSSGIIIRKYCPKLRFAEKRACPRAINEFKKMVCNNRSEVFIIETVSPKNRNDSHFVIIKCVEDNVIRTMDPAFHGCEHGAGGSQEVSDKE</sequence>
<gene>
    <name evidence="1" type="ORF">SAMN06265353_1589</name>
</gene>
<dbReference type="RefSeq" id="WP_143441279.1">
    <property type="nucleotide sequence ID" value="NZ_OBEN01000011.1"/>
</dbReference>
<reference evidence="2" key="1">
    <citation type="submission" date="2017-09" db="EMBL/GenBank/DDBJ databases">
        <authorList>
            <person name="Varghese N."/>
            <person name="Submissions S."/>
        </authorList>
    </citation>
    <scope>NUCLEOTIDE SEQUENCE [LARGE SCALE GENOMIC DNA]</scope>
    <source>
        <strain evidence="2">DSM 2913</strain>
    </source>
</reference>
<keyword evidence="2" id="KW-1185">Reference proteome</keyword>
<name>A0A285P3Y2_9AQUI</name>
<dbReference type="Proteomes" id="UP000218627">
    <property type="component" value="Unassembled WGS sequence"/>
</dbReference>
<organism evidence="1 2">
    <name type="scientific">Hydrogenobacter hydrogenophilus</name>
    <dbReference type="NCBI Taxonomy" id="35835"/>
    <lineage>
        <taxon>Bacteria</taxon>
        <taxon>Pseudomonadati</taxon>
        <taxon>Aquificota</taxon>
        <taxon>Aquificia</taxon>
        <taxon>Aquificales</taxon>
        <taxon>Aquificaceae</taxon>
        <taxon>Hydrogenobacter</taxon>
    </lineage>
</organism>
<evidence type="ECO:0000313" key="2">
    <source>
        <dbReference type="Proteomes" id="UP000218627"/>
    </source>
</evidence>
<dbReference type="EMBL" id="OBEN01000011">
    <property type="protein sequence ID" value="SNZ16430.1"/>
    <property type="molecule type" value="Genomic_DNA"/>
</dbReference>
<dbReference type="AlphaFoldDB" id="A0A285P3Y2"/>
<accession>A0A285P3Y2</accession>
<evidence type="ECO:0000313" key="1">
    <source>
        <dbReference type="EMBL" id="SNZ16430.1"/>
    </source>
</evidence>
<proteinExistence type="predicted"/>